<keyword evidence="4" id="KW-1185">Reference proteome</keyword>
<sequence length="448" mass="47080">MAISTESRFFGLDLNQLKADILKTWRRAPQWPPLSWLRPAQTLRLVPAEGAPTVVWESGEPVLKPGREPVFWALELPEHMVLRKTVALPALDPQDCASAAELEVQAISPFAADDLLWGYTELSRSSKGVKLLVVLASRAQTEPYLQAQVAQQLHLQTLKGQSKAESLEQPEVWVFAPERRPVVFQGFGEQARYALGRKRLWWNVGGVALAVLLVAAIAATPTAQLRLRAIEAVHAYEGMAAKTTDVVAKREALIQSADKVGGLSELLAERIDGVKVLSMLTNVLPDDTALQSARIQGSKVTISGLTENASALMQKLSNQEGVKDVRAPSAATRMGGGNKESFTIELGLDAKVFGPKTVIEVEAAAKQDPAQPAATESAEGVPPVVPAPAPQGATPGAPVAAPAAAAPKASIGGGKPGPTLGGTKSGPSLGGSKPSSPPPATEPGGKKP</sequence>
<organism evidence="3 4">
    <name type="scientific">Comamonas sediminis</name>
    <dbReference type="NCBI Taxonomy" id="1783360"/>
    <lineage>
        <taxon>Bacteria</taxon>
        <taxon>Pseudomonadati</taxon>
        <taxon>Pseudomonadota</taxon>
        <taxon>Betaproteobacteria</taxon>
        <taxon>Burkholderiales</taxon>
        <taxon>Comamonadaceae</taxon>
        <taxon>Comamonas</taxon>
    </lineage>
</organism>
<feature type="compositionally biased region" description="Low complexity" evidence="1">
    <location>
        <begin position="365"/>
        <end position="374"/>
    </location>
</feature>
<name>A0ABV4B6W5_9BURK</name>
<dbReference type="RefSeq" id="WP_369460875.1">
    <property type="nucleotide sequence ID" value="NZ_JBGBDC010000009.1"/>
</dbReference>
<dbReference type="Proteomes" id="UP001562178">
    <property type="component" value="Unassembled WGS sequence"/>
</dbReference>
<evidence type="ECO:0000313" key="4">
    <source>
        <dbReference type="Proteomes" id="UP001562178"/>
    </source>
</evidence>
<dbReference type="InterPro" id="IPR007813">
    <property type="entry name" value="PilN"/>
</dbReference>
<reference evidence="3 4" key="1">
    <citation type="journal article" date="2016" name="Int. J. Syst. Evol. Microbiol.">
        <title>Description of Comamonas sediminis sp. nov., isolated from lagoon sediments.</title>
        <authorList>
            <person name="Subhash Y."/>
            <person name="Bang J.J."/>
            <person name="You T.H."/>
            <person name="Lee S.S."/>
        </authorList>
    </citation>
    <scope>NUCLEOTIDE SEQUENCE [LARGE SCALE GENOMIC DNA]</scope>
    <source>
        <strain evidence="3 4">JCM 31169</strain>
    </source>
</reference>
<evidence type="ECO:0000313" key="3">
    <source>
        <dbReference type="EMBL" id="MEY2253180.1"/>
    </source>
</evidence>
<evidence type="ECO:0000256" key="2">
    <source>
        <dbReference type="SAM" id="Phobius"/>
    </source>
</evidence>
<evidence type="ECO:0000256" key="1">
    <source>
        <dbReference type="SAM" id="MobiDB-lite"/>
    </source>
</evidence>
<keyword evidence="2" id="KW-1133">Transmembrane helix</keyword>
<protein>
    <submittedName>
        <fullName evidence="3">PilN domain-containing protein</fullName>
    </submittedName>
</protein>
<keyword evidence="2" id="KW-0472">Membrane</keyword>
<keyword evidence="2" id="KW-0812">Transmembrane</keyword>
<gene>
    <name evidence="3" type="ORF">AB7A72_19330</name>
</gene>
<feature type="region of interest" description="Disordered" evidence="1">
    <location>
        <begin position="365"/>
        <end position="448"/>
    </location>
</feature>
<feature type="compositionally biased region" description="Low complexity" evidence="1">
    <location>
        <begin position="425"/>
        <end position="434"/>
    </location>
</feature>
<comment type="caution">
    <text evidence="3">The sequence shown here is derived from an EMBL/GenBank/DDBJ whole genome shotgun (WGS) entry which is preliminary data.</text>
</comment>
<feature type="compositionally biased region" description="Low complexity" evidence="1">
    <location>
        <begin position="390"/>
        <end position="410"/>
    </location>
</feature>
<feature type="compositionally biased region" description="Gly residues" evidence="1">
    <location>
        <begin position="411"/>
        <end position="424"/>
    </location>
</feature>
<feature type="transmembrane region" description="Helical" evidence="2">
    <location>
        <begin position="200"/>
        <end position="219"/>
    </location>
</feature>
<proteinExistence type="predicted"/>
<dbReference type="Pfam" id="PF05137">
    <property type="entry name" value="PilN"/>
    <property type="match status" value="1"/>
</dbReference>
<accession>A0ABV4B6W5</accession>
<dbReference type="EMBL" id="JBGBDC010000009">
    <property type="protein sequence ID" value="MEY2253180.1"/>
    <property type="molecule type" value="Genomic_DNA"/>
</dbReference>